<dbReference type="InterPro" id="IPR036790">
    <property type="entry name" value="Frizzled_dom_sf"/>
</dbReference>
<accession>A0A3P7DPZ4</accession>
<dbReference type="GO" id="GO:0017147">
    <property type="term" value="F:Wnt-protein binding"/>
    <property type="evidence" value="ECO:0007669"/>
    <property type="project" value="TreeGrafter"/>
</dbReference>
<dbReference type="GO" id="GO:0060070">
    <property type="term" value="P:canonical Wnt signaling pathway"/>
    <property type="evidence" value="ECO:0007669"/>
    <property type="project" value="TreeGrafter"/>
</dbReference>
<dbReference type="OrthoDB" id="10053709at2759"/>
<sequence>MLSLSIQLQIIGGTQRCETITIPLCKGIGYNMTRYPNSYGHEKQEEAGLEVHQFYPLVEVNYFYSISRYFGLLPFL</sequence>
<reference evidence="5 6" key="1">
    <citation type="submission" date="2018-11" db="EMBL/GenBank/DDBJ databases">
        <authorList>
            <consortium name="Pathogen Informatics"/>
        </authorList>
    </citation>
    <scope>NUCLEOTIDE SEQUENCE [LARGE SCALE GENOMIC DNA]</scope>
</reference>
<dbReference type="GO" id="GO:0042813">
    <property type="term" value="F:Wnt receptor activity"/>
    <property type="evidence" value="ECO:0007669"/>
    <property type="project" value="TreeGrafter"/>
</dbReference>
<keyword evidence="6" id="KW-1185">Reference proteome</keyword>
<dbReference type="PANTHER" id="PTHR11309">
    <property type="entry name" value="FRIZZLED"/>
    <property type="match status" value="1"/>
</dbReference>
<dbReference type="SUPFAM" id="SSF63501">
    <property type="entry name" value="Frizzled cysteine-rich domain"/>
    <property type="match status" value="1"/>
</dbReference>
<dbReference type="InParanoid" id="A0A3P7DPZ4"/>
<dbReference type="PROSITE" id="PS50038">
    <property type="entry name" value="FZ"/>
    <property type="match status" value="1"/>
</dbReference>
<dbReference type="SMART" id="SM00063">
    <property type="entry name" value="FRI"/>
    <property type="match status" value="1"/>
</dbReference>
<evidence type="ECO:0000313" key="5">
    <source>
        <dbReference type="EMBL" id="VDM11553.1"/>
    </source>
</evidence>
<dbReference type="GO" id="GO:0005886">
    <property type="term" value="C:plasma membrane"/>
    <property type="evidence" value="ECO:0007669"/>
    <property type="project" value="TreeGrafter"/>
</dbReference>
<feature type="domain" description="FZ" evidence="4">
    <location>
        <begin position="12"/>
        <end position="59"/>
    </location>
</feature>
<dbReference type="PANTHER" id="PTHR11309:SF126">
    <property type="entry name" value="FRIZZLED-2"/>
    <property type="match status" value="1"/>
</dbReference>
<dbReference type="GO" id="GO:0035567">
    <property type="term" value="P:non-canonical Wnt signaling pathway"/>
    <property type="evidence" value="ECO:0007669"/>
    <property type="project" value="TreeGrafter"/>
</dbReference>
<organism evidence="5 6">
    <name type="scientific">Wuchereria bancrofti</name>
    <dbReference type="NCBI Taxonomy" id="6293"/>
    <lineage>
        <taxon>Eukaryota</taxon>
        <taxon>Metazoa</taxon>
        <taxon>Ecdysozoa</taxon>
        <taxon>Nematoda</taxon>
        <taxon>Chromadorea</taxon>
        <taxon>Rhabditida</taxon>
        <taxon>Spirurina</taxon>
        <taxon>Spiruromorpha</taxon>
        <taxon>Filarioidea</taxon>
        <taxon>Onchocercidae</taxon>
        <taxon>Wuchereria</taxon>
    </lineage>
</organism>
<evidence type="ECO:0000256" key="3">
    <source>
        <dbReference type="PROSITE-ProRule" id="PRU00090"/>
    </source>
</evidence>
<protein>
    <recommendedName>
        <fullName evidence="4">FZ domain-containing protein</fullName>
    </recommendedName>
</protein>
<dbReference type="Proteomes" id="UP000270924">
    <property type="component" value="Unassembled WGS sequence"/>
</dbReference>
<name>A0A3P7DPZ4_WUCBA</name>
<evidence type="ECO:0000256" key="2">
    <source>
        <dbReference type="ARBA" id="ARBA00023157"/>
    </source>
</evidence>
<dbReference type="Pfam" id="PF01392">
    <property type="entry name" value="Fz"/>
    <property type="match status" value="1"/>
</dbReference>
<dbReference type="InterPro" id="IPR020067">
    <property type="entry name" value="Frizzled_dom"/>
</dbReference>
<evidence type="ECO:0000256" key="1">
    <source>
        <dbReference type="ARBA" id="ARBA00022473"/>
    </source>
</evidence>
<evidence type="ECO:0000313" key="6">
    <source>
        <dbReference type="Proteomes" id="UP000270924"/>
    </source>
</evidence>
<keyword evidence="2" id="KW-1015">Disulfide bond</keyword>
<dbReference type="InterPro" id="IPR015526">
    <property type="entry name" value="Frizzled/SFRP"/>
</dbReference>
<dbReference type="AlphaFoldDB" id="A0A3P7DPZ4"/>
<gene>
    <name evidence="5" type="ORF">WBA_LOCUS4939</name>
</gene>
<proteinExistence type="predicted"/>
<keyword evidence="1" id="KW-0217">Developmental protein</keyword>
<evidence type="ECO:0000259" key="4">
    <source>
        <dbReference type="PROSITE" id="PS50038"/>
    </source>
</evidence>
<dbReference type="Gene3D" id="1.10.2000.10">
    <property type="entry name" value="Frizzled cysteine-rich domain"/>
    <property type="match status" value="1"/>
</dbReference>
<comment type="caution">
    <text evidence="3">Lacks conserved residue(s) required for the propagation of feature annotation.</text>
</comment>
<dbReference type="EMBL" id="UYWW01002236">
    <property type="protein sequence ID" value="VDM11553.1"/>
    <property type="molecule type" value="Genomic_DNA"/>
</dbReference>